<evidence type="ECO:0000313" key="2">
    <source>
        <dbReference type="EMBL" id="CEH15424.1"/>
    </source>
</evidence>
<reference evidence="2 3" key="1">
    <citation type="submission" date="2014-09" db="EMBL/GenBank/DDBJ databases">
        <authorList>
            <person name="Magalhaes I.L.F."/>
            <person name="Oliveira U."/>
            <person name="Santos F.R."/>
            <person name="Vidigal T.H.D.A."/>
            <person name="Brescovit A.D."/>
            <person name="Santos A.J."/>
        </authorList>
    </citation>
    <scope>NUCLEOTIDE SEQUENCE [LARGE SCALE GENOMIC DNA]</scope>
</reference>
<evidence type="ECO:0000313" key="3">
    <source>
        <dbReference type="Proteomes" id="UP000054845"/>
    </source>
</evidence>
<dbReference type="EMBL" id="CCYA01000264">
    <property type="protein sequence ID" value="CEH15424.1"/>
    <property type="molecule type" value="Genomic_DNA"/>
</dbReference>
<keyword evidence="3" id="KW-1185">Reference proteome</keyword>
<proteinExistence type="predicted"/>
<evidence type="ECO:0000256" key="1">
    <source>
        <dbReference type="SAM" id="MobiDB-lite"/>
    </source>
</evidence>
<sequence>MMQQSQCESPQPGLPLSLNISPLTTIHRPPSSPSQSQRNLHSKLDLAYVLPFFRLRSILIWIPRLRITEERSNLQRARPALSASPLEFGFHPLA</sequence>
<protein>
    <submittedName>
        <fullName evidence="2">Uncharacterized protein</fullName>
    </submittedName>
</protein>
<dbReference type="Proteomes" id="UP000054845">
    <property type="component" value="Unassembled WGS sequence"/>
</dbReference>
<accession>A0A0P1BH14</accession>
<feature type="region of interest" description="Disordered" evidence="1">
    <location>
        <begin position="1"/>
        <end position="39"/>
    </location>
</feature>
<organism evidence="2 3">
    <name type="scientific">Ceraceosorus bombacis</name>
    <dbReference type="NCBI Taxonomy" id="401625"/>
    <lineage>
        <taxon>Eukaryota</taxon>
        <taxon>Fungi</taxon>
        <taxon>Dikarya</taxon>
        <taxon>Basidiomycota</taxon>
        <taxon>Ustilaginomycotina</taxon>
        <taxon>Exobasidiomycetes</taxon>
        <taxon>Ceraceosorales</taxon>
        <taxon>Ceraceosoraceae</taxon>
        <taxon>Ceraceosorus</taxon>
    </lineage>
</organism>
<name>A0A0P1BH14_9BASI</name>
<dbReference type="AlphaFoldDB" id="A0A0P1BH14"/>